<comment type="caution">
    <text evidence="2">The sequence shown here is derived from an EMBL/GenBank/DDBJ whole genome shotgun (WGS) entry which is preliminary data.</text>
</comment>
<dbReference type="RefSeq" id="WP_129876157.1">
    <property type="nucleotide sequence ID" value="NZ_SEWG01000003.1"/>
</dbReference>
<organism evidence="2 3">
    <name type="scientific">Mucilaginibacter terrigena</name>
    <dbReference type="NCBI Taxonomy" id="2492395"/>
    <lineage>
        <taxon>Bacteria</taxon>
        <taxon>Pseudomonadati</taxon>
        <taxon>Bacteroidota</taxon>
        <taxon>Sphingobacteriia</taxon>
        <taxon>Sphingobacteriales</taxon>
        <taxon>Sphingobacteriaceae</taxon>
        <taxon>Mucilaginibacter</taxon>
    </lineage>
</organism>
<keyword evidence="1" id="KW-0812">Transmembrane</keyword>
<protein>
    <submittedName>
        <fullName evidence="2">Uncharacterized protein</fullName>
    </submittedName>
</protein>
<proteinExistence type="predicted"/>
<keyword evidence="1" id="KW-1133">Transmembrane helix</keyword>
<gene>
    <name evidence="2" type="ORF">EWM62_08060</name>
</gene>
<dbReference type="AlphaFoldDB" id="A0A4Q5LM02"/>
<reference evidence="2 3" key="1">
    <citation type="submission" date="2019-02" db="EMBL/GenBank/DDBJ databases">
        <title>Bacterial novel species Mucilaginibacter sp. 17JY9-4 isolated from soil.</title>
        <authorList>
            <person name="Jung H.-Y."/>
        </authorList>
    </citation>
    <scope>NUCLEOTIDE SEQUENCE [LARGE SCALE GENOMIC DNA]</scope>
    <source>
        <strain evidence="2 3">17JY9-4</strain>
    </source>
</reference>
<dbReference type="InterPro" id="IPR057695">
    <property type="entry name" value="DUF7935"/>
</dbReference>
<sequence length="176" mass="20067">MNLYNYLLEILKYTIAGIGIIYIAFYLFKPYLDKTTALQTLEFKKAIANQTLPLRLQAYERLVLFIDRINPANLLIRLNGNGYTAAELHSIILNEVRTEYQHNVTQQIYVSTQAWAVVKRVKTDTLSLISNAVQTMPDSATGLDLGKVILTHLSKLEDDPYETATNLVRKDLDNIF</sequence>
<feature type="transmembrane region" description="Helical" evidence="1">
    <location>
        <begin position="6"/>
        <end position="28"/>
    </location>
</feature>
<name>A0A4Q5LM02_9SPHI</name>
<dbReference type="OrthoDB" id="1493032at2"/>
<keyword evidence="3" id="KW-1185">Reference proteome</keyword>
<dbReference type="EMBL" id="SEWG01000003">
    <property type="protein sequence ID" value="RYU90597.1"/>
    <property type="molecule type" value="Genomic_DNA"/>
</dbReference>
<dbReference type="Proteomes" id="UP000293331">
    <property type="component" value="Unassembled WGS sequence"/>
</dbReference>
<accession>A0A4Q5LM02</accession>
<keyword evidence="1" id="KW-0472">Membrane</keyword>
<dbReference type="Pfam" id="PF25589">
    <property type="entry name" value="DUF7935"/>
    <property type="match status" value="1"/>
</dbReference>
<evidence type="ECO:0000313" key="3">
    <source>
        <dbReference type="Proteomes" id="UP000293331"/>
    </source>
</evidence>
<evidence type="ECO:0000256" key="1">
    <source>
        <dbReference type="SAM" id="Phobius"/>
    </source>
</evidence>
<evidence type="ECO:0000313" key="2">
    <source>
        <dbReference type="EMBL" id="RYU90597.1"/>
    </source>
</evidence>